<reference evidence="1" key="1">
    <citation type="journal article" date="2014" name="Front. Microbiol.">
        <title>High frequency of phylogenetically diverse reductive dehalogenase-homologous genes in deep subseafloor sedimentary metagenomes.</title>
        <authorList>
            <person name="Kawai M."/>
            <person name="Futagami T."/>
            <person name="Toyoda A."/>
            <person name="Takaki Y."/>
            <person name="Nishi S."/>
            <person name="Hori S."/>
            <person name="Arai W."/>
            <person name="Tsubouchi T."/>
            <person name="Morono Y."/>
            <person name="Uchiyama I."/>
            <person name="Ito T."/>
            <person name="Fujiyama A."/>
            <person name="Inagaki F."/>
            <person name="Takami H."/>
        </authorList>
    </citation>
    <scope>NUCLEOTIDE SEQUENCE</scope>
    <source>
        <strain evidence="1">Expedition CK06-06</strain>
    </source>
</reference>
<accession>X1UIK0</accession>
<gene>
    <name evidence="1" type="ORF">S12H4_58080</name>
</gene>
<name>X1UIK0_9ZZZZ</name>
<sequence>ENQDLTEFIDILHEKNEKDIKPDSNDTKLVCRAYMRAIKTTVSNLQRYMKFDTVFHLHGSRLYVEDKKILNSIRRNIYNENYSHGIYKINSLLKNKLIEFIYSITCLFYGTSKWRRGLPLEINKEISESWIDADSKIILKEFTITELLSILIDTDEIIEIALVQLFTKETLDTFRNSLFIQHEFHSIGYD</sequence>
<dbReference type="EMBL" id="BARW01037669">
    <property type="protein sequence ID" value="GAJ17283.1"/>
    <property type="molecule type" value="Genomic_DNA"/>
</dbReference>
<feature type="non-terminal residue" evidence="1">
    <location>
        <position position="190"/>
    </location>
</feature>
<evidence type="ECO:0000313" key="1">
    <source>
        <dbReference type="EMBL" id="GAJ17283.1"/>
    </source>
</evidence>
<comment type="caution">
    <text evidence="1">The sequence shown here is derived from an EMBL/GenBank/DDBJ whole genome shotgun (WGS) entry which is preliminary data.</text>
</comment>
<proteinExistence type="predicted"/>
<organism evidence="1">
    <name type="scientific">marine sediment metagenome</name>
    <dbReference type="NCBI Taxonomy" id="412755"/>
    <lineage>
        <taxon>unclassified sequences</taxon>
        <taxon>metagenomes</taxon>
        <taxon>ecological metagenomes</taxon>
    </lineage>
</organism>
<protein>
    <submittedName>
        <fullName evidence="1">Uncharacterized protein</fullName>
    </submittedName>
</protein>
<dbReference type="AlphaFoldDB" id="X1UIK0"/>
<feature type="non-terminal residue" evidence="1">
    <location>
        <position position="1"/>
    </location>
</feature>